<evidence type="ECO:0000313" key="1">
    <source>
        <dbReference type="EMBL" id="QTA85439.1"/>
    </source>
</evidence>
<name>A0A975GLA5_9BACT</name>
<evidence type="ECO:0000313" key="2">
    <source>
        <dbReference type="Proteomes" id="UP000663722"/>
    </source>
</evidence>
<gene>
    <name evidence="1" type="ORF">dnm_014490</name>
</gene>
<protein>
    <submittedName>
        <fullName evidence="1">Uncharacterized protein</fullName>
    </submittedName>
</protein>
<organism evidence="1 2">
    <name type="scientific">Desulfonema magnum</name>
    <dbReference type="NCBI Taxonomy" id="45655"/>
    <lineage>
        <taxon>Bacteria</taxon>
        <taxon>Pseudomonadati</taxon>
        <taxon>Thermodesulfobacteriota</taxon>
        <taxon>Desulfobacteria</taxon>
        <taxon>Desulfobacterales</taxon>
        <taxon>Desulfococcaceae</taxon>
        <taxon>Desulfonema</taxon>
    </lineage>
</organism>
<accession>A0A975GLA5</accession>
<proteinExistence type="predicted"/>
<dbReference type="KEGG" id="dmm:dnm_014490"/>
<reference evidence="1" key="1">
    <citation type="journal article" date="2021" name="Microb. Physiol.">
        <title>Proteogenomic Insights into the Physiology of Marine, Sulfate-Reducing, Filamentous Desulfonema limicola and Desulfonema magnum.</title>
        <authorList>
            <person name="Schnaars V."/>
            <person name="Wohlbrand L."/>
            <person name="Scheve S."/>
            <person name="Hinrichs C."/>
            <person name="Reinhardt R."/>
            <person name="Rabus R."/>
        </authorList>
    </citation>
    <scope>NUCLEOTIDE SEQUENCE</scope>
    <source>
        <strain evidence="1">4be13</strain>
    </source>
</reference>
<dbReference type="Proteomes" id="UP000663722">
    <property type="component" value="Chromosome"/>
</dbReference>
<sequence length="40" mass="4555">MVNDVNPPFCSVRIGKSEPSSGSPVRQERRGEFYNFIKLI</sequence>
<keyword evidence="2" id="KW-1185">Reference proteome</keyword>
<dbReference type="EMBL" id="CP061800">
    <property type="protein sequence ID" value="QTA85439.1"/>
    <property type="molecule type" value="Genomic_DNA"/>
</dbReference>
<dbReference type="AlphaFoldDB" id="A0A975GLA5"/>